<protein>
    <submittedName>
        <fullName evidence="2">Uncharacterized protein</fullName>
    </submittedName>
</protein>
<feature type="region of interest" description="Disordered" evidence="1">
    <location>
        <begin position="1"/>
        <end position="23"/>
    </location>
</feature>
<keyword evidence="3" id="KW-1185">Reference proteome</keyword>
<accession>U2KNU8</accession>
<organism evidence="2 3">
    <name type="scientific">Ruminococcus callidus ATCC 27760</name>
    <dbReference type="NCBI Taxonomy" id="411473"/>
    <lineage>
        <taxon>Bacteria</taxon>
        <taxon>Bacillati</taxon>
        <taxon>Bacillota</taxon>
        <taxon>Clostridia</taxon>
        <taxon>Eubacteriales</taxon>
        <taxon>Oscillospiraceae</taxon>
        <taxon>Ruminococcus</taxon>
    </lineage>
</organism>
<sequence>MLFQEETAMQQNESRKHTKAPYSVRVIPPSKNAAQENADRIRCGKMLGRLMQLSEEMQGRESPKKRRI</sequence>
<reference evidence="2 3" key="1">
    <citation type="submission" date="2013-07" db="EMBL/GenBank/DDBJ databases">
        <authorList>
            <person name="Weinstock G."/>
            <person name="Sodergren E."/>
            <person name="Wylie T."/>
            <person name="Fulton L."/>
            <person name="Fulton R."/>
            <person name="Fronick C."/>
            <person name="O'Laughlin M."/>
            <person name="Godfrey J."/>
            <person name="Miner T."/>
            <person name="Herter B."/>
            <person name="Appelbaum E."/>
            <person name="Cordes M."/>
            <person name="Lek S."/>
            <person name="Wollam A."/>
            <person name="Pepin K.H."/>
            <person name="Palsikar V.B."/>
            <person name="Mitreva M."/>
            <person name="Wilson R.K."/>
        </authorList>
    </citation>
    <scope>NUCLEOTIDE SEQUENCE [LARGE SCALE GENOMIC DNA]</scope>
    <source>
        <strain evidence="2 3">ATCC 27760</strain>
    </source>
</reference>
<dbReference type="STRING" id="411473.RUMCAL_02218"/>
<dbReference type="EMBL" id="AWVF01000275">
    <property type="protein sequence ID" value="ERJ93740.1"/>
    <property type="molecule type" value="Genomic_DNA"/>
</dbReference>
<dbReference type="PATRIC" id="fig|411473.3.peg.1832"/>
<dbReference type="Proteomes" id="UP000016662">
    <property type="component" value="Unassembled WGS sequence"/>
</dbReference>
<name>U2KNU8_9FIRM</name>
<dbReference type="HOGENOM" id="CLU_2791421_0_0_9"/>
<evidence type="ECO:0000313" key="2">
    <source>
        <dbReference type="EMBL" id="ERJ93740.1"/>
    </source>
</evidence>
<dbReference type="AlphaFoldDB" id="U2KNU8"/>
<evidence type="ECO:0000313" key="3">
    <source>
        <dbReference type="Proteomes" id="UP000016662"/>
    </source>
</evidence>
<evidence type="ECO:0000256" key="1">
    <source>
        <dbReference type="SAM" id="MobiDB-lite"/>
    </source>
</evidence>
<comment type="caution">
    <text evidence="2">The sequence shown here is derived from an EMBL/GenBank/DDBJ whole genome shotgun (WGS) entry which is preliminary data.</text>
</comment>
<proteinExistence type="predicted"/>
<gene>
    <name evidence="2" type="ORF">RUMCAL_02218</name>
</gene>